<sequence length="66" mass="7008">MSRHLGIWPKLETCGGAARIVGKFDWSTVIRTDHGAETAVRRIAQAVVDATAADPTRPGASGPSRH</sequence>
<comment type="caution">
    <text evidence="1">The sequence shown here is derived from an EMBL/GenBank/DDBJ whole genome shotgun (WGS) entry which is preliminary data.</text>
</comment>
<dbReference type="RefSeq" id="WP_382403219.1">
    <property type="nucleotide sequence ID" value="NZ_JBHSWH010000001.1"/>
</dbReference>
<dbReference type="EMBL" id="JBHSWH010000001">
    <property type="protein sequence ID" value="MFC6706555.1"/>
    <property type="molecule type" value="Genomic_DNA"/>
</dbReference>
<dbReference type="Proteomes" id="UP001596298">
    <property type="component" value="Unassembled WGS sequence"/>
</dbReference>
<organism evidence="1 2">
    <name type="scientific">Flexivirga alba</name>
    <dbReference type="NCBI Taxonomy" id="702742"/>
    <lineage>
        <taxon>Bacteria</taxon>
        <taxon>Bacillati</taxon>
        <taxon>Actinomycetota</taxon>
        <taxon>Actinomycetes</taxon>
        <taxon>Micrococcales</taxon>
        <taxon>Dermacoccaceae</taxon>
        <taxon>Flexivirga</taxon>
    </lineage>
</organism>
<reference evidence="2" key="1">
    <citation type="journal article" date="2019" name="Int. J. Syst. Evol. Microbiol.">
        <title>The Global Catalogue of Microorganisms (GCM) 10K type strain sequencing project: providing services to taxonomists for standard genome sequencing and annotation.</title>
        <authorList>
            <consortium name="The Broad Institute Genomics Platform"/>
            <consortium name="The Broad Institute Genome Sequencing Center for Infectious Disease"/>
            <person name="Wu L."/>
            <person name="Ma J."/>
        </authorList>
    </citation>
    <scope>NUCLEOTIDE SEQUENCE [LARGE SCALE GENOMIC DNA]</scope>
    <source>
        <strain evidence="2">CCUG 58127</strain>
    </source>
</reference>
<evidence type="ECO:0000313" key="2">
    <source>
        <dbReference type="Proteomes" id="UP001596298"/>
    </source>
</evidence>
<name>A0ABW2AID9_9MICO</name>
<keyword evidence="2" id="KW-1185">Reference proteome</keyword>
<accession>A0ABW2AID9</accession>
<protein>
    <submittedName>
        <fullName evidence="1">Uncharacterized protein</fullName>
    </submittedName>
</protein>
<proteinExistence type="predicted"/>
<gene>
    <name evidence="1" type="ORF">ACFQDH_15150</name>
</gene>
<evidence type="ECO:0000313" key="1">
    <source>
        <dbReference type="EMBL" id="MFC6706555.1"/>
    </source>
</evidence>